<dbReference type="PANTHER" id="PTHR45339">
    <property type="entry name" value="HYBRID SIGNAL TRANSDUCTION HISTIDINE KINASE J"/>
    <property type="match status" value="1"/>
</dbReference>
<feature type="domain" description="Response regulatory" evidence="4">
    <location>
        <begin position="5"/>
        <end position="119"/>
    </location>
</feature>
<evidence type="ECO:0000259" key="4">
    <source>
        <dbReference type="PROSITE" id="PS50110"/>
    </source>
</evidence>
<comment type="caution">
    <text evidence="5">The sequence shown here is derived from an EMBL/GenBank/DDBJ whole genome shotgun (WGS) entry which is preliminary data.</text>
</comment>
<evidence type="ECO:0000313" key="6">
    <source>
        <dbReference type="Proteomes" id="UP000664835"/>
    </source>
</evidence>
<organism evidence="5 6">
    <name type="scientific">Thiomicrorhabdus marina</name>
    <dbReference type="NCBI Taxonomy" id="2818442"/>
    <lineage>
        <taxon>Bacteria</taxon>
        <taxon>Pseudomonadati</taxon>
        <taxon>Pseudomonadota</taxon>
        <taxon>Gammaproteobacteria</taxon>
        <taxon>Thiotrichales</taxon>
        <taxon>Piscirickettsiaceae</taxon>
        <taxon>Thiomicrorhabdus</taxon>
    </lineage>
</organism>
<keyword evidence="2" id="KW-0902">Two-component regulatory system</keyword>
<evidence type="ECO:0000256" key="3">
    <source>
        <dbReference type="PROSITE-ProRule" id="PRU00169"/>
    </source>
</evidence>
<dbReference type="SMART" id="SM00448">
    <property type="entry name" value="REC"/>
    <property type="match status" value="1"/>
</dbReference>
<gene>
    <name evidence="5" type="ORF">J3998_08785</name>
</gene>
<dbReference type="SUPFAM" id="SSF52172">
    <property type="entry name" value="CheY-like"/>
    <property type="match status" value="1"/>
</dbReference>
<dbReference type="Pfam" id="PF00072">
    <property type="entry name" value="Response_reg"/>
    <property type="match status" value="1"/>
</dbReference>
<reference evidence="5 6" key="1">
    <citation type="submission" date="2021-03" db="EMBL/GenBank/DDBJ databases">
        <title>Thiomicrorhabdus sp.nov.,novel sulfur-oxidizing bacteria isolated from coastal sediment.</title>
        <authorList>
            <person name="Liu X."/>
        </authorList>
    </citation>
    <scope>NUCLEOTIDE SEQUENCE [LARGE SCALE GENOMIC DNA]</scope>
    <source>
        <strain evidence="5 6">6S2-11</strain>
    </source>
</reference>
<evidence type="ECO:0000256" key="2">
    <source>
        <dbReference type="ARBA" id="ARBA00023012"/>
    </source>
</evidence>
<dbReference type="PANTHER" id="PTHR45339:SF1">
    <property type="entry name" value="HYBRID SIGNAL TRANSDUCTION HISTIDINE KINASE J"/>
    <property type="match status" value="1"/>
</dbReference>
<protein>
    <submittedName>
        <fullName evidence="5">Response regulator</fullName>
    </submittedName>
</protein>
<dbReference type="InterPro" id="IPR001789">
    <property type="entry name" value="Sig_transdc_resp-reg_receiver"/>
</dbReference>
<evidence type="ECO:0000313" key="5">
    <source>
        <dbReference type="EMBL" id="MBO1927670.1"/>
    </source>
</evidence>
<keyword evidence="6" id="KW-1185">Reference proteome</keyword>
<name>A0ABS3Q779_9GAMM</name>
<accession>A0ABS3Q779</accession>
<dbReference type="EMBL" id="JAGETV010000015">
    <property type="protein sequence ID" value="MBO1927670.1"/>
    <property type="molecule type" value="Genomic_DNA"/>
</dbReference>
<dbReference type="Proteomes" id="UP000664835">
    <property type="component" value="Unassembled WGS sequence"/>
</dbReference>
<proteinExistence type="predicted"/>
<sequence length="120" mass="13525">MKSLKLLLVEDDDILQQIQSGYFQTYGHEVTIAADGKEALAVLKRQGFDVILMDLNMPIMDGFECSREIRKKFIQTPIVALSGNDSAETKDACFDAGMNGFLKKPTDRETFEFMMQHLLG</sequence>
<keyword evidence="1 3" id="KW-0597">Phosphoprotein</keyword>
<dbReference type="CDD" id="cd17546">
    <property type="entry name" value="REC_hyHK_CKI1_RcsC-like"/>
    <property type="match status" value="1"/>
</dbReference>
<evidence type="ECO:0000256" key="1">
    <source>
        <dbReference type="ARBA" id="ARBA00022553"/>
    </source>
</evidence>
<dbReference type="PROSITE" id="PS50110">
    <property type="entry name" value="RESPONSE_REGULATORY"/>
    <property type="match status" value="1"/>
</dbReference>
<dbReference type="RefSeq" id="WP_208150218.1">
    <property type="nucleotide sequence ID" value="NZ_JAGETV010000015.1"/>
</dbReference>
<dbReference type="Gene3D" id="3.40.50.2300">
    <property type="match status" value="1"/>
</dbReference>
<feature type="modified residue" description="4-aspartylphosphate" evidence="3">
    <location>
        <position position="54"/>
    </location>
</feature>
<dbReference type="InterPro" id="IPR011006">
    <property type="entry name" value="CheY-like_superfamily"/>
</dbReference>